<proteinExistence type="predicted"/>
<evidence type="ECO:0000256" key="1">
    <source>
        <dbReference type="SAM" id="MobiDB-lite"/>
    </source>
</evidence>
<feature type="region of interest" description="Disordered" evidence="1">
    <location>
        <begin position="436"/>
        <end position="462"/>
    </location>
</feature>
<dbReference type="PaxDb" id="353153-Q4DBV9"/>
<feature type="compositionally biased region" description="Polar residues" evidence="1">
    <location>
        <begin position="321"/>
        <end position="330"/>
    </location>
</feature>
<dbReference type="KEGG" id="tcr:510357.50"/>
<comment type="caution">
    <text evidence="4">The sequence shown here is derived from an EMBL/GenBank/DDBJ whole genome shotgun (WGS) entry which is preliminary data.</text>
</comment>
<dbReference type="RefSeq" id="XP_811855.1">
    <property type="nucleotide sequence ID" value="XM_806762.1"/>
</dbReference>
<dbReference type="EMBL" id="AAHK01000683">
    <property type="protein sequence ID" value="EAN90004.1"/>
    <property type="molecule type" value="Genomic_DNA"/>
</dbReference>
<feature type="compositionally biased region" description="Basic residues" evidence="1">
    <location>
        <begin position="289"/>
        <end position="298"/>
    </location>
</feature>
<keyword evidence="2" id="KW-0472">Membrane</keyword>
<name>Q4DBV9_TRYCC</name>
<gene>
    <name evidence="4" type="ORF">Tc00.1047053510357.50</name>
</gene>
<dbReference type="Pfam" id="PF00226">
    <property type="entry name" value="DnaJ"/>
    <property type="match status" value="1"/>
</dbReference>
<feature type="transmembrane region" description="Helical" evidence="2">
    <location>
        <begin position="60"/>
        <end position="79"/>
    </location>
</feature>
<dbReference type="AlphaFoldDB" id="Q4DBV9"/>
<feature type="domain" description="J" evidence="3">
    <location>
        <begin position="152"/>
        <end position="210"/>
    </location>
</feature>
<feature type="region of interest" description="Disordered" evidence="1">
    <location>
        <begin position="265"/>
        <end position="330"/>
    </location>
</feature>
<dbReference type="CDD" id="cd06257">
    <property type="entry name" value="DnaJ"/>
    <property type="match status" value="1"/>
</dbReference>
<evidence type="ECO:0000313" key="4">
    <source>
        <dbReference type="EMBL" id="EAN90004.1"/>
    </source>
</evidence>
<protein>
    <recommendedName>
        <fullName evidence="3">J domain-containing protein</fullName>
    </recommendedName>
</protein>
<dbReference type="eggNOG" id="ENOG502S0ZR">
    <property type="taxonomic scope" value="Eukaryota"/>
</dbReference>
<dbReference type="InterPro" id="IPR036869">
    <property type="entry name" value="J_dom_sf"/>
</dbReference>
<dbReference type="SUPFAM" id="SSF46565">
    <property type="entry name" value="Chaperone J-domain"/>
    <property type="match status" value="1"/>
</dbReference>
<evidence type="ECO:0000256" key="2">
    <source>
        <dbReference type="SAM" id="Phobius"/>
    </source>
</evidence>
<evidence type="ECO:0000313" key="5">
    <source>
        <dbReference type="Proteomes" id="UP000002296"/>
    </source>
</evidence>
<evidence type="ECO:0000259" key="3">
    <source>
        <dbReference type="PROSITE" id="PS50076"/>
    </source>
</evidence>
<feature type="transmembrane region" description="Helical" evidence="2">
    <location>
        <begin position="85"/>
        <end position="113"/>
    </location>
</feature>
<dbReference type="OMA" id="CIRICSF"/>
<reference evidence="4 5" key="1">
    <citation type="journal article" date="2005" name="Science">
        <title>The genome sequence of Trypanosoma cruzi, etiologic agent of Chagas disease.</title>
        <authorList>
            <person name="El-Sayed N.M."/>
            <person name="Myler P.J."/>
            <person name="Bartholomeu D.C."/>
            <person name="Nilsson D."/>
            <person name="Aggarwal G."/>
            <person name="Tran A.N."/>
            <person name="Ghedin E."/>
            <person name="Worthey E.A."/>
            <person name="Delcher A.L."/>
            <person name="Blandin G."/>
            <person name="Westenberger S.J."/>
            <person name="Caler E."/>
            <person name="Cerqueira G.C."/>
            <person name="Branche C."/>
            <person name="Haas B."/>
            <person name="Anupama A."/>
            <person name="Arner E."/>
            <person name="Aslund L."/>
            <person name="Attipoe P."/>
            <person name="Bontempi E."/>
            <person name="Bringaud F."/>
            <person name="Burton P."/>
            <person name="Cadag E."/>
            <person name="Campbell D.A."/>
            <person name="Carrington M."/>
            <person name="Crabtree J."/>
            <person name="Darban H."/>
            <person name="da Silveira J.F."/>
            <person name="de Jong P."/>
            <person name="Edwards K."/>
            <person name="Englund P.T."/>
            <person name="Fazelina G."/>
            <person name="Feldblyum T."/>
            <person name="Ferella M."/>
            <person name="Frasch A.C."/>
            <person name="Gull K."/>
            <person name="Horn D."/>
            <person name="Hou L."/>
            <person name="Huang Y."/>
            <person name="Kindlund E."/>
            <person name="Klingbeil M."/>
            <person name="Kluge S."/>
            <person name="Koo H."/>
            <person name="Lacerda D."/>
            <person name="Levin M.J."/>
            <person name="Lorenzi H."/>
            <person name="Louie T."/>
            <person name="Machado C.R."/>
            <person name="McCulloch R."/>
            <person name="McKenna A."/>
            <person name="Mizuno Y."/>
            <person name="Mottram J.C."/>
            <person name="Nelson S."/>
            <person name="Ochaya S."/>
            <person name="Osoegawa K."/>
            <person name="Pai G."/>
            <person name="Parsons M."/>
            <person name="Pentony M."/>
            <person name="Pettersson U."/>
            <person name="Pop M."/>
            <person name="Ramirez J.L."/>
            <person name="Rinta J."/>
            <person name="Robertson L."/>
            <person name="Salzberg S.L."/>
            <person name="Sanchez D.O."/>
            <person name="Seyler A."/>
            <person name="Sharma R."/>
            <person name="Shetty J."/>
            <person name="Simpson A.J."/>
            <person name="Sisk E."/>
            <person name="Tammi M.T."/>
            <person name="Tarleton R."/>
            <person name="Teixeira S."/>
            <person name="Van Aken S."/>
            <person name="Vogt C."/>
            <person name="Ward P.N."/>
            <person name="Wickstead B."/>
            <person name="Wortman J."/>
            <person name="White O."/>
            <person name="Fraser C.M."/>
            <person name="Stuart K.D."/>
            <person name="Andersson B."/>
        </authorList>
    </citation>
    <scope>NUCLEOTIDE SEQUENCE [LARGE SCALE GENOMIC DNA]</scope>
    <source>
        <strain evidence="4 5">CL Brener</strain>
    </source>
</reference>
<dbReference type="SMART" id="SM00271">
    <property type="entry name" value="DnaJ"/>
    <property type="match status" value="1"/>
</dbReference>
<keyword evidence="5" id="KW-1185">Reference proteome</keyword>
<dbReference type="PROSITE" id="PS50076">
    <property type="entry name" value="DNAJ_2"/>
    <property type="match status" value="1"/>
</dbReference>
<dbReference type="PRINTS" id="PR00625">
    <property type="entry name" value="JDOMAIN"/>
</dbReference>
<keyword evidence="2" id="KW-0812">Transmembrane</keyword>
<sequence length="462" mass="52864">MGITCAFLSFNRLPLCHFIKYAYIAKKLRPYGEVGKHWLAAGVYMYVCIRICSFHLVCHLFFFFLAAVVVVVVVAWFSLFSPLSLFFFFFLLGFSFIHGTCIYFFFFFSIWVWKAMRHWTAFRRPLGSLQKAPFLQQRRMSSEMPTEQELRNAYAALGVATSTPFHDVKKRYVELAKQHHPDVNGGNEHNASSRMVNINNAYATLSRFHKAGGVLPNISQSSSRDNGQSYYTAQDEPYQPWHEDLNPLIYEMMWDEMRRQANSEAFARAAAASPAATGGGGGGQENRRRQNHQQQHRRQGSETPRDVTPKAHGDNSRRKPNNGNYRKTTTWPDADLQAMVNMYQDGKSFEFIANALGKQTVEVVSEFNRWSEDKKRSMRPAQRRQRGYYYAESPDIEFADFDDFNDPFAYGIGDECDYVDTEDVFFDGGAMPFSGGHYMSGHRPRRGGGGGSGRRGSNHRPR</sequence>
<feature type="compositionally biased region" description="Low complexity" evidence="1">
    <location>
        <begin position="265"/>
        <end position="276"/>
    </location>
</feature>
<keyword evidence="2" id="KW-1133">Transmembrane helix</keyword>
<dbReference type="GeneID" id="3542886"/>
<dbReference type="Gene3D" id="1.10.287.110">
    <property type="entry name" value="DnaJ domain"/>
    <property type="match status" value="1"/>
</dbReference>
<organism evidence="4 5">
    <name type="scientific">Trypanosoma cruzi (strain CL Brener)</name>
    <dbReference type="NCBI Taxonomy" id="353153"/>
    <lineage>
        <taxon>Eukaryota</taxon>
        <taxon>Discoba</taxon>
        <taxon>Euglenozoa</taxon>
        <taxon>Kinetoplastea</taxon>
        <taxon>Metakinetoplastina</taxon>
        <taxon>Trypanosomatida</taxon>
        <taxon>Trypanosomatidae</taxon>
        <taxon>Trypanosoma</taxon>
        <taxon>Schizotrypanum</taxon>
    </lineage>
</organism>
<dbReference type="InParanoid" id="Q4DBV9"/>
<dbReference type="Proteomes" id="UP000002296">
    <property type="component" value="Unassembled WGS sequence"/>
</dbReference>
<dbReference type="PANTHER" id="PTHR24074">
    <property type="entry name" value="CO-CHAPERONE PROTEIN DJLA"/>
    <property type="match status" value="1"/>
</dbReference>
<feature type="compositionally biased region" description="Polar residues" evidence="1">
    <location>
        <begin position="217"/>
        <end position="232"/>
    </location>
</feature>
<dbReference type="SMR" id="Q4DBV9"/>
<feature type="compositionally biased region" description="Basic and acidic residues" evidence="1">
    <location>
        <begin position="299"/>
        <end position="317"/>
    </location>
</feature>
<dbReference type="InterPro" id="IPR050817">
    <property type="entry name" value="DjlA_DnaK_co-chaperone"/>
</dbReference>
<feature type="region of interest" description="Disordered" evidence="1">
    <location>
        <begin position="215"/>
        <end position="235"/>
    </location>
</feature>
<accession>Q4DBV9</accession>
<dbReference type="InterPro" id="IPR001623">
    <property type="entry name" value="DnaJ_domain"/>
</dbReference>